<keyword evidence="2" id="KW-0328">Glycosyltransferase</keyword>
<dbReference type="STRING" id="1223545.GS4_06_00660"/>
<gene>
    <name evidence="7" type="ORF">GS4_06_00660</name>
</gene>
<feature type="region of interest" description="Disordered" evidence="4">
    <location>
        <begin position="183"/>
        <end position="207"/>
    </location>
</feature>
<organism evidence="7 8">
    <name type="scientific">Gordonia soli NBRC 108243</name>
    <dbReference type="NCBI Taxonomy" id="1223545"/>
    <lineage>
        <taxon>Bacteria</taxon>
        <taxon>Bacillati</taxon>
        <taxon>Actinomycetota</taxon>
        <taxon>Actinomycetes</taxon>
        <taxon>Mycobacteriales</taxon>
        <taxon>Gordoniaceae</taxon>
        <taxon>Gordonia</taxon>
    </lineage>
</organism>
<evidence type="ECO:0000313" key="8">
    <source>
        <dbReference type="Proteomes" id="UP000011666"/>
    </source>
</evidence>
<dbReference type="SUPFAM" id="SSF53756">
    <property type="entry name" value="UDP-Glycosyltransferase/glycogen phosphorylase"/>
    <property type="match status" value="1"/>
</dbReference>
<dbReference type="eggNOG" id="COG0438">
    <property type="taxonomic scope" value="Bacteria"/>
</dbReference>
<sequence>MSIPGEVLLLCWRDTGHPQGGGSERYLERVAADLVCRGVSVTLLTAGYPGAPSAEVRDGVRILRRGGRLTVYPFALMTIVAGRLGRGPLAGRRPDVVVDTQNGIPFFATTVAGRPTIVLVHHCHREQWPVAGTLLGRLGWWLESKVSPRVHRENRYITVSTPSAGELAALGVDAERISVIRNGVDPVPSGSIDPTPPVDGSQPRPSSSARLCVLSRLVPHKQVEHALAAVAELAPDRPDLHLDVIGDGWWADRLRDRAAELGVTDHVTFHGHVDEDRKHHLLARADVHLMPSRKEGWGLAVMEAAQHRVPTIGYRSSAGLAESIDHEHTGLLVDSPDELVSATRKLIDNPDEAARLGGHAQRKAAGYSWSATTDGVLDVMSRLV</sequence>
<comment type="similarity">
    <text evidence="1">Belongs to the glycosyltransferase group 1 family. Glycosyltransferase 4 subfamily.</text>
</comment>
<protein>
    <submittedName>
        <fullName evidence="7">Putative glycosyltransferase</fullName>
    </submittedName>
</protein>
<evidence type="ECO:0000313" key="7">
    <source>
        <dbReference type="EMBL" id="GAC67220.1"/>
    </source>
</evidence>
<evidence type="ECO:0000256" key="3">
    <source>
        <dbReference type="ARBA" id="ARBA00022679"/>
    </source>
</evidence>
<proteinExistence type="inferred from homology"/>
<dbReference type="AlphaFoldDB" id="M0QF34"/>
<dbReference type="Pfam" id="PF13439">
    <property type="entry name" value="Glyco_transf_4"/>
    <property type="match status" value="1"/>
</dbReference>
<name>M0QF34_9ACTN</name>
<accession>M0QF34</accession>
<dbReference type="PANTHER" id="PTHR12526:SF640">
    <property type="entry name" value="COLANIC ACID BIOSYNTHESIS GLYCOSYLTRANSFERASE WCAL-RELATED"/>
    <property type="match status" value="1"/>
</dbReference>
<dbReference type="CDD" id="cd03801">
    <property type="entry name" value="GT4_PimA-like"/>
    <property type="match status" value="1"/>
</dbReference>
<dbReference type="EMBL" id="BANX01000006">
    <property type="protein sequence ID" value="GAC67220.1"/>
    <property type="molecule type" value="Genomic_DNA"/>
</dbReference>
<feature type="domain" description="Glycosyltransferase subfamily 4-like N-terminal" evidence="6">
    <location>
        <begin position="21"/>
        <end position="186"/>
    </location>
</feature>
<evidence type="ECO:0000256" key="1">
    <source>
        <dbReference type="ARBA" id="ARBA00009481"/>
    </source>
</evidence>
<dbReference type="InterPro" id="IPR001296">
    <property type="entry name" value="Glyco_trans_1"/>
</dbReference>
<evidence type="ECO:0000256" key="2">
    <source>
        <dbReference type="ARBA" id="ARBA00022676"/>
    </source>
</evidence>
<evidence type="ECO:0000259" key="6">
    <source>
        <dbReference type="Pfam" id="PF13439"/>
    </source>
</evidence>
<dbReference type="OrthoDB" id="9806887at2"/>
<dbReference type="Gene3D" id="3.40.50.2000">
    <property type="entry name" value="Glycogen Phosphorylase B"/>
    <property type="match status" value="2"/>
</dbReference>
<keyword evidence="8" id="KW-1185">Reference proteome</keyword>
<feature type="domain" description="Glycosyl transferase family 1" evidence="5">
    <location>
        <begin position="204"/>
        <end position="361"/>
    </location>
</feature>
<dbReference type="PANTHER" id="PTHR12526">
    <property type="entry name" value="GLYCOSYLTRANSFERASE"/>
    <property type="match status" value="1"/>
</dbReference>
<comment type="caution">
    <text evidence="7">The sequence shown here is derived from an EMBL/GenBank/DDBJ whole genome shotgun (WGS) entry which is preliminary data.</text>
</comment>
<reference evidence="7 8" key="1">
    <citation type="submission" date="2013-01" db="EMBL/GenBank/DDBJ databases">
        <title>Whole genome shotgun sequence of Gordonia soli NBRC 108243.</title>
        <authorList>
            <person name="Isaki-Nakamura S."/>
            <person name="Hosoyama A."/>
            <person name="Tsuchikane K."/>
            <person name="Ando Y."/>
            <person name="Baba S."/>
            <person name="Ohji S."/>
            <person name="Hamada M."/>
            <person name="Tamura T."/>
            <person name="Yamazoe A."/>
            <person name="Yamazaki S."/>
            <person name="Fujita N."/>
        </authorList>
    </citation>
    <scope>NUCLEOTIDE SEQUENCE [LARGE SCALE GENOMIC DNA]</scope>
    <source>
        <strain evidence="7 8">NBRC 108243</strain>
    </source>
</reference>
<dbReference type="RefSeq" id="WP_007618161.1">
    <property type="nucleotide sequence ID" value="NZ_BANX01000006.1"/>
</dbReference>
<dbReference type="Proteomes" id="UP000011666">
    <property type="component" value="Unassembled WGS sequence"/>
</dbReference>
<dbReference type="GO" id="GO:0016757">
    <property type="term" value="F:glycosyltransferase activity"/>
    <property type="evidence" value="ECO:0007669"/>
    <property type="project" value="UniProtKB-KW"/>
</dbReference>
<evidence type="ECO:0000256" key="4">
    <source>
        <dbReference type="SAM" id="MobiDB-lite"/>
    </source>
</evidence>
<dbReference type="Pfam" id="PF00534">
    <property type="entry name" value="Glycos_transf_1"/>
    <property type="match status" value="1"/>
</dbReference>
<dbReference type="InterPro" id="IPR028098">
    <property type="entry name" value="Glyco_trans_4-like_N"/>
</dbReference>
<keyword evidence="3 7" id="KW-0808">Transferase</keyword>
<evidence type="ECO:0000259" key="5">
    <source>
        <dbReference type="Pfam" id="PF00534"/>
    </source>
</evidence>